<dbReference type="GO" id="GO:0009535">
    <property type="term" value="C:chloroplast thylakoid membrane"/>
    <property type="evidence" value="ECO:0007669"/>
    <property type="project" value="UniProtKB-SubCell"/>
</dbReference>
<proteinExistence type="inferred from homology"/>
<evidence type="ECO:0000256" key="2">
    <source>
        <dbReference type="ARBA" id="ARBA00022528"/>
    </source>
</evidence>
<feature type="binding site" evidence="6">
    <location>
        <position position="223"/>
    </location>
    <ligand>
        <name>chlorophyll a</name>
        <dbReference type="ChEBI" id="CHEBI:58416"/>
        <label>1</label>
    </ligand>
</feature>
<evidence type="ECO:0000256" key="7">
    <source>
        <dbReference type="RuleBase" id="RU363080"/>
    </source>
</evidence>
<evidence type="ECO:0000256" key="4">
    <source>
        <dbReference type="ARBA" id="ARBA00022640"/>
    </source>
</evidence>
<dbReference type="GO" id="GO:0009765">
    <property type="term" value="P:photosynthesis, light harvesting"/>
    <property type="evidence" value="ECO:0007669"/>
    <property type="project" value="InterPro"/>
</dbReference>
<dbReference type="InterPro" id="IPR022796">
    <property type="entry name" value="Chloroa_b-bind"/>
</dbReference>
<sequence>MTTMALLHSAPSVLKTASPFTARVHRSTALVPSGRAARVAVSAEHRPSWLLDQPNRLWELDTTWYPGADAPEYLDGSLAGDRGFDPLRLAANPTTRPWLVEGELYNGRVAMLAVAGILMVEAVGNGPWWTAPFRADYPLPYWPGVILFHSVYALFEARRFSNFQKYKEGGLLGMVPFDPMGQISDKNRQSEVRNGRLAMIAFLGFCSQAANTGKGPLQNLQDHIADPVHNNIFSSGVSLEITLAVLTITTIPIVLEARKSLEKERGKKEGDDFRALPFL</sequence>
<feature type="binding site" evidence="6">
    <location>
        <position position="103"/>
    </location>
    <ligand>
        <name>chlorophyll a</name>
        <dbReference type="ChEBI" id="CHEBI:58416"/>
        <label>1</label>
    </ligand>
</feature>
<reference evidence="8 9" key="1">
    <citation type="submission" date="2023-10" db="EMBL/GenBank/DDBJ databases">
        <authorList>
            <person name="Maclean D."/>
            <person name="Macfadyen A."/>
        </authorList>
    </citation>
    <scope>NUCLEOTIDE SEQUENCE [LARGE SCALE GENOMIC DNA]</scope>
</reference>
<evidence type="ECO:0000256" key="5">
    <source>
        <dbReference type="ARBA" id="ARBA00022991"/>
    </source>
</evidence>
<dbReference type="AlphaFoldDB" id="A0AAV1I637"/>
<dbReference type="InterPro" id="IPR001344">
    <property type="entry name" value="Chloro_AB-bd_pln"/>
</dbReference>
<dbReference type="EMBL" id="CAUYUE010000007">
    <property type="protein sequence ID" value="CAK0782467.1"/>
    <property type="molecule type" value="Genomic_DNA"/>
</dbReference>
<keyword evidence="7" id="KW-0604">Photosystem II</keyword>
<evidence type="ECO:0000313" key="8">
    <source>
        <dbReference type="EMBL" id="CAK0782467.1"/>
    </source>
</evidence>
<feature type="binding site" evidence="6">
    <location>
        <position position="191"/>
    </location>
    <ligand>
        <name>chlorophyll a</name>
        <dbReference type="ChEBI" id="CHEBI:58416"/>
        <label>1</label>
    </ligand>
</feature>
<keyword evidence="2 7" id="KW-0150">Chloroplast</keyword>
<dbReference type="Pfam" id="PF00504">
    <property type="entry name" value="Chloroa_b-bind"/>
    <property type="match status" value="1"/>
</dbReference>
<gene>
    <name evidence="8" type="ORF">CVIRNUC_005702</name>
</gene>
<keyword evidence="3 7" id="KW-0602">Photosynthesis</keyword>
<feature type="binding site" evidence="6">
    <location>
        <position position="208"/>
    </location>
    <ligand>
        <name>chlorophyll a</name>
        <dbReference type="ChEBI" id="CHEBI:58416"/>
        <label>1</label>
    </ligand>
</feature>
<feature type="binding site" description="axial binding residue" evidence="6">
    <location>
        <position position="108"/>
    </location>
    <ligand>
        <name>chlorophyll b</name>
        <dbReference type="ChEBI" id="CHEBI:61721"/>
        <label>1</label>
    </ligand>
    <ligandPart>
        <name>Mg</name>
        <dbReference type="ChEBI" id="CHEBI:25107"/>
    </ligandPart>
</feature>
<dbReference type="Proteomes" id="UP001314263">
    <property type="component" value="Unassembled WGS sequence"/>
</dbReference>
<keyword evidence="5 7" id="KW-0157">Chromophore</keyword>
<feature type="binding site" evidence="6">
    <location>
        <position position="194"/>
    </location>
    <ligand>
        <name>chlorophyll a</name>
        <dbReference type="ChEBI" id="CHEBI:58416"/>
        <label>1</label>
    </ligand>
</feature>
<keyword evidence="1 6" id="KW-0148">Chlorophyll</keyword>
<comment type="subcellular location">
    <subcellularLocation>
        <location evidence="7">Plastid</location>
        <location evidence="7">Chloroplast thylakoid membrane</location>
    </subcellularLocation>
</comment>
<keyword evidence="7" id="KW-0793">Thylakoid</keyword>
<feature type="binding site" description="axial binding residue" evidence="6">
    <location>
        <position position="171"/>
    </location>
    <ligand>
        <name>chlorophyll b</name>
        <dbReference type="ChEBI" id="CHEBI:61721"/>
        <label>1</label>
    </ligand>
    <ligandPart>
        <name>Mg</name>
        <dbReference type="ChEBI" id="CHEBI:25107"/>
    </ligandPart>
</feature>
<keyword evidence="9" id="KW-1185">Reference proteome</keyword>
<evidence type="ECO:0000256" key="3">
    <source>
        <dbReference type="ARBA" id="ARBA00022531"/>
    </source>
</evidence>
<evidence type="ECO:0000313" key="9">
    <source>
        <dbReference type="Proteomes" id="UP001314263"/>
    </source>
</evidence>
<name>A0AAV1I637_9CHLO</name>
<accession>A0AAV1I637</accession>
<comment type="caution">
    <text evidence="8">The sequence shown here is derived from an EMBL/GenBank/DDBJ whole genome shotgun (WGS) entry which is preliminary data.</text>
</comment>
<organism evidence="8 9">
    <name type="scientific">Coccomyxa viridis</name>
    <dbReference type="NCBI Taxonomy" id="1274662"/>
    <lineage>
        <taxon>Eukaryota</taxon>
        <taxon>Viridiplantae</taxon>
        <taxon>Chlorophyta</taxon>
        <taxon>core chlorophytes</taxon>
        <taxon>Trebouxiophyceae</taxon>
        <taxon>Trebouxiophyceae incertae sedis</taxon>
        <taxon>Coccomyxaceae</taxon>
        <taxon>Coccomyxa</taxon>
    </lineage>
</organism>
<dbReference type="GO" id="GO:0009523">
    <property type="term" value="C:photosystem II"/>
    <property type="evidence" value="ECO:0007669"/>
    <property type="project" value="UniProtKB-KW"/>
</dbReference>
<comment type="function">
    <text evidence="7">The light-harvesting complex (LHC) functions as a light receptor, it captures and delivers excitation energy to photosystems with which it is closely associated.</text>
</comment>
<dbReference type="GO" id="GO:0009522">
    <property type="term" value="C:photosystem I"/>
    <property type="evidence" value="ECO:0007669"/>
    <property type="project" value="UniProtKB-KW"/>
</dbReference>
<dbReference type="SUPFAM" id="SSF103511">
    <property type="entry name" value="Chlorophyll a-b binding protein"/>
    <property type="match status" value="1"/>
</dbReference>
<dbReference type="Gene3D" id="1.10.3460.10">
    <property type="entry name" value="Chlorophyll a/b binding protein domain"/>
    <property type="match status" value="1"/>
</dbReference>
<protein>
    <recommendedName>
        <fullName evidence="7">Chlorophyll a-b binding protein, chloroplastic</fullName>
    </recommendedName>
</protein>
<evidence type="ECO:0000256" key="6">
    <source>
        <dbReference type="PIRSR" id="PIRSR601344-1"/>
    </source>
</evidence>
<keyword evidence="4 7" id="KW-0934">Plastid</keyword>
<comment type="similarity">
    <text evidence="7">Belongs to the light-harvesting chlorophyll a/b-binding (LHC) protein family.</text>
</comment>
<keyword evidence="7" id="KW-0603">Photosystem I</keyword>
<feature type="binding site" evidence="6">
    <location>
        <position position="196"/>
    </location>
    <ligand>
        <name>chlorophyll a</name>
        <dbReference type="ChEBI" id="CHEBI:58416"/>
        <label>1</label>
    </ligand>
</feature>
<evidence type="ECO:0000256" key="1">
    <source>
        <dbReference type="ARBA" id="ARBA00022494"/>
    </source>
</evidence>
<dbReference type="PANTHER" id="PTHR21649">
    <property type="entry name" value="CHLOROPHYLL A/B BINDING PROTEIN"/>
    <property type="match status" value="1"/>
</dbReference>
<dbReference type="GO" id="GO:0016168">
    <property type="term" value="F:chlorophyll binding"/>
    <property type="evidence" value="ECO:0007669"/>
    <property type="project" value="UniProtKB-KW"/>
</dbReference>